<sequence>MQPLQRRDILSLETSNSEHQNAKCLTLPLGIWLCILDHLVPRSHPNASTFPNLAPMTAMCTDEAPTWNVKDLLSLALTCKTLEPLIRQRIYRVPILANVDAARAFVKAGSNVPLVRAIHIPHCPQLRLDKFFALGSGIDHLLLEIGGGSAYLSDFLCPEGIRYSSSRELVTCI</sequence>
<evidence type="ECO:0000313" key="2">
    <source>
        <dbReference type="Proteomes" id="UP000324022"/>
    </source>
</evidence>
<gene>
    <name evidence="1" type="ORF">UTRI_02684_B</name>
</gene>
<dbReference type="Proteomes" id="UP000324022">
    <property type="component" value="Unassembled WGS sequence"/>
</dbReference>
<reference evidence="1 2" key="1">
    <citation type="submission" date="2018-03" db="EMBL/GenBank/DDBJ databases">
        <authorList>
            <person name="Guldener U."/>
        </authorList>
    </citation>
    <scope>NUCLEOTIDE SEQUENCE [LARGE SCALE GENOMIC DNA]</scope>
    <source>
        <strain evidence="1 2">NBRC100155</strain>
    </source>
</reference>
<evidence type="ECO:0008006" key="3">
    <source>
        <dbReference type="Google" id="ProtNLM"/>
    </source>
</evidence>
<protein>
    <recommendedName>
        <fullName evidence="3">F-box domain-containing protein</fullName>
    </recommendedName>
</protein>
<accession>A0A5C3E560</accession>
<proteinExistence type="predicted"/>
<dbReference type="AlphaFoldDB" id="A0A5C3E560"/>
<name>A0A5C3E560_9BASI</name>
<organism evidence="1 2">
    <name type="scientific">Ustilago trichophora</name>
    <dbReference type="NCBI Taxonomy" id="86804"/>
    <lineage>
        <taxon>Eukaryota</taxon>
        <taxon>Fungi</taxon>
        <taxon>Dikarya</taxon>
        <taxon>Basidiomycota</taxon>
        <taxon>Ustilaginomycotina</taxon>
        <taxon>Ustilaginomycetes</taxon>
        <taxon>Ustilaginales</taxon>
        <taxon>Ustilaginaceae</taxon>
        <taxon>Ustilago</taxon>
    </lineage>
</organism>
<keyword evidence="2" id="KW-1185">Reference proteome</keyword>
<dbReference type="EMBL" id="OOIN01000010">
    <property type="protein sequence ID" value="SPO25205.1"/>
    <property type="molecule type" value="Genomic_DNA"/>
</dbReference>
<evidence type="ECO:0000313" key="1">
    <source>
        <dbReference type="EMBL" id="SPO25205.1"/>
    </source>
</evidence>